<reference evidence="2" key="2">
    <citation type="submission" date="2025-09" db="UniProtKB">
        <authorList>
            <consortium name="Ensembl"/>
        </authorList>
    </citation>
    <scope>IDENTIFICATION</scope>
</reference>
<feature type="region of interest" description="Disordered" evidence="1">
    <location>
        <begin position="373"/>
        <end position="409"/>
    </location>
</feature>
<reference evidence="2" key="1">
    <citation type="submission" date="2025-08" db="UniProtKB">
        <authorList>
            <consortium name="Ensembl"/>
        </authorList>
    </citation>
    <scope>IDENTIFICATION</scope>
</reference>
<accession>A0A8C0IWC1</accession>
<dbReference type="GO" id="GO:0000981">
    <property type="term" value="F:DNA-binding transcription factor activity, RNA polymerase II-specific"/>
    <property type="evidence" value="ECO:0007669"/>
    <property type="project" value="TreeGrafter"/>
</dbReference>
<dbReference type="PANTHER" id="PTHR12533">
    <property type="entry name" value="NFAT"/>
    <property type="match status" value="1"/>
</dbReference>
<dbReference type="GeneTree" id="ENSGT00940000160923"/>
<dbReference type="Ensembl" id="ENSCABT00000025476.1">
    <property type="protein sequence ID" value="ENSCABP00000023249.1"/>
    <property type="gene ID" value="ENSCABG00000017128.1"/>
</dbReference>
<organism evidence="2 3">
    <name type="scientific">Chelonoidis abingdonii</name>
    <name type="common">Abingdon island giant tortoise</name>
    <name type="synonym">Testudo abingdonii</name>
    <dbReference type="NCBI Taxonomy" id="106734"/>
    <lineage>
        <taxon>Eukaryota</taxon>
        <taxon>Metazoa</taxon>
        <taxon>Chordata</taxon>
        <taxon>Craniata</taxon>
        <taxon>Vertebrata</taxon>
        <taxon>Euteleostomi</taxon>
        <taxon>Archelosauria</taxon>
        <taxon>Testudinata</taxon>
        <taxon>Testudines</taxon>
        <taxon>Cryptodira</taxon>
        <taxon>Durocryptodira</taxon>
        <taxon>Testudinoidea</taxon>
        <taxon>Testudinidae</taxon>
        <taxon>Chelonoidis</taxon>
    </lineage>
</organism>
<evidence type="ECO:0000256" key="1">
    <source>
        <dbReference type="SAM" id="MobiDB-lite"/>
    </source>
</evidence>
<feature type="region of interest" description="Disordered" evidence="1">
    <location>
        <begin position="485"/>
        <end position="511"/>
    </location>
</feature>
<proteinExistence type="predicted"/>
<dbReference type="GO" id="GO:0005667">
    <property type="term" value="C:transcription regulator complex"/>
    <property type="evidence" value="ECO:0007669"/>
    <property type="project" value="TreeGrafter"/>
</dbReference>
<evidence type="ECO:0000313" key="2">
    <source>
        <dbReference type="Ensembl" id="ENSCABP00000023249.1"/>
    </source>
</evidence>
<feature type="region of interest" description="Disordered" evidence="1">
    <location>
        <begin position="226"/>
        <end position="297"/>
    </location>
</feature>
<dbReference type="InterPro" id="IPR008366">
    <property type="entry name" value="NFAT"/>
</dbReference>
<dbReference type="GO" id="GO:0000978">
    <property type="term" value="F:RNA polymerase II cis-regulatory region sequence-specific DNA binding"/>
    <property type="evidence" value="ECO:0007669"/>
    <property type="project" value="TreeGrafter"/>
</dbReference>
<dbReference type="GO" id="GO:0033173">
    <property type="term" value="P:calcineurin-NFAT signaling cascade"/>
    <property type="evidence" value="ECO:0007669"/>
    <property type="project" value="TreeGrafter"/>
</dbReference>
<dbReference type="AlphaFoldDB" id="A0A8C0IWC1"/>
<feature type="compositionally biased region" description="Polar residues" evidence="1">
    <location>
        <begin position="233"/>
        <end position="242"/>
    </location>
</feature>
<name>A0A8C0IWC1_CHEAB</name>
<evidence type="ECO:0000313" key="3">
    <source>
        <dbReference type="Proteomes" id="UP000694404"/>
    </source>
</evidence>
<dbReference type="PANTHER" id="PTHR12533:SF11">
    <property type="entry name" value="NUCLEAR FACTOR OF ACTIVATED T-CELLS, CYTOPLASMIC 4"/>
    <property type="match status" value="1"/>
</dbReference>
<feature type="compositionally biased region" description="Gly residues" evidence="1">
    <location>
        <begin position="251"/>
        <end position="263"/>
    </location>
</feature>
<sequence length="511" mass="54365">MGAASCEDEDLEFKLIFGEEEKDPPGMGVSLEDLDTEDVPSCCILALDDPPAYASPLGIPCPPRLGGGPRAGMHSPPPRPARDDTFESQPVRWVRLGANARILECPSIQITTISPGTDWDCSPRDYLPLEAYGGYREVPPASGFFTPSPASSGSASPWSFFSDDDGAGADDVERELNEAAARFALSSPCGSPKPWAGLEEPWGLYPAGRGAEDGWLALAPRPASPCGKRRYSSSETHSSASPCLSRRGSLGEEGGGERGGGGWHPPAESIPQKARKTSTEQTVALTRKEEGCCNGDDGGVGAARKDGMDYLAVPSPLGWSKARIGGHSPIFRYQLLMDPCPQQWGQYPLEGKGPISHHHPPCQPVPALELDQNWHPLEGKGPIPTLGQDHSQRPLEGKGPVPHSPPPCASQAHNASCSLGCSCGWQRFHCIITSCQAGPAADGPVCPVTDPRPLLSTQGGSCRKHSSWRHRTFPLKVNPRMLQPGLRRERPLGRPCGTVPPSTGGGESAHY</sequence>
<feature type="region of interest" description="Disordered" evidence="1">
    <location>
        <begin position="65"/>
        <end position="85"/>
    </location>
</feature>
<protein>
    <submittedName>
        <fullName evidence="2">Nuclear factor of activated T cells 4</fullName>
    </submittedName>
</protein>
<keyword evidence="3" id="KW-1185">Reference proteome</keyword>
<dbReference type="Proteomes" id="UP000694404">
    <property type="component" value="Unplaced"/>
</dbReference>